<dbReference type="Proteomes" id="UP000332933">
    <property type="component" value="Unassembled WGS sequence"/>
</dbReference>
<dbReference type="GO" id="GO:0015031">
    <property type="term" value="P:protein transport"/>
    <property type="evidence" value="ECO:0007669"/>
    <property type="project" value="UniProtKB-KW"/>
</dbReference>
<keyword evidence="3" id="KW-0812">Transmembrane</keyword>
<reference evidence="9" key="2">
    <citation type="submission" date="2019-06" db="EMBL/GenBank/DDBJ databases">
        <title>Genomics analysis of Aphanomyces spp. identifies a new class of oomycete effector associated with host adaptation.</title>
        <authorList>
            <person name="Gaulin E."/>
        </authorList>
    </citation>
    <scope>NUCLEOTIDE SEQUENCE</scope>
    <source>
        <strain evidence="9">CBS 578.67</strain>
    </source>
</reference>
<dbReference type="GO" id="GO:0005789">
    <property type="term" value="C:endoplasmic reticulum membrane"/>
    <property type="evidence" value="ECO:0007669"/>
    <property type="project" value="TreeGrafter"/>
</dbReference>
<dbReference type="InterPro" id="IPR013880">
    <property type="entry name" value="Yos1"/>
</dbReference>
<keyword evidence="11" id="KW-1185">Reference proteome</keyword>
<evidence type="ECO:0000256" key="6">
    <source>
        <dbReference type="ARBA" id="ARBA00023136"/>
    </source>
</evidence>
<evidence type="ECO:0000256" key="2">
    <source>
        <dbReference type="ARBA" id="ARBA00022448"/>
    </source>
</evidence>
<dbReference type="AlphaFoldDB" id="A0A485KE77"/>
<organism evidence="10 11">
    <name type="scientific">Aphanomyces stellatus</name>
    <dbReference type="NCBI Taxonomy" id="120398"/>
    <lineage>
        <taxon>Eukaryota</taxon>
        <taxon>Sar</taxon>
        <taxon>Stramenopiles</taxon>
        <taxon>Oomycota</taxon>
        <taxon>Saprolegniomycetes</taxon>
        <taxon>Saprolegniales</taxon>
        <taxon>Verrucalvaceae</taxon>
        <taxon>Aphanomyces</taxon>
    </lineage>
</organism>
<evidence type="ECO:0000313" key="11">
    <source>
        <dbReference type="Proteomes" id="UP000332933"/>
    </source>
</evidence>
<evidence type="ECO:0000256" key="3">
    <source>
        <dbReference type="ARBA" id="ARBA00022692"/>
    </source>
</evidence>
<dbReference type="EMBL" id="VJMH01000742">
    <property type="protein sequence ID" value="KAF0714624.1"/>
    <property type="molecule type" value="Genomic_DNA"/>
</dbReference>
<evidence type="ECO:0000313" key="10">
    <source>
        <dbReference type="EMBL" id="VFT80930.1"/>
    </source>
</evidence>
<keyword evidence="5" id="KW-1133">Transmembrane helix</keyword>
<protein>
    <submittedName>
        <fullName evidence="10">Aste57867_3779 protein</fullName>
    </submittedName>
</protein>
<evidence type="ECO:0000313" key="9">
    <source>
        <dbReference type="EMBL" id="KAF0714624.1"/>
    </source>
</evidence>
<comment type="similarity">
    <text evidence="7">Belongs to the YOS1 family.</text>
</comment>
<keyword evidence="4" id="KW-0653">Protein transport</keyword>
<dbReference type="EMBL" id="CAADRA010000742">
    <property type="protein sequence ID" value="VFT80930.1"/>
    <property type="molecule type" value="Genomic_DNA"/>
</dbReference>
<comment type="subcellular location">
    <subcellularLocation>
        <location evidence="1">Membrane</location>
    </subcellularLocation>
</comment>
<evidence type="ECO:0000256" key="1">
    <source>
        <dbReference type="ARBA" id="ARBA00004370"/>
    </source>
</evidence>
<keyword evidence="6" id="KW-0472">Membrane</keyword>
<evidence type="ECO:0000256" key="8">
    <source>
        <dbReference type="SAM" id="SignalP"/>
    </source>
</evidence>
<dbReference type="Pfam" id="PF08571">
    <property type="entry name" value="Yos1"/>
    <property type="match status" value="1"/>
</dbReference>
<accession>A0A485KE77</accession>
<gene>
    <name evidence="10" type="primary">Aste57867_3779</name>
    <name evidence="9" type="ORF">As57867_003768</name>
    <name evidence="10" type="ORF">ASTE57867_3779</name>
</gene>
<name>A0A485KE77_9STRA</name>
<dbReference type="PANTHER" id="PTHR15858">
    <property type="entry name" value="IMMEDIATE EARLY RESPONSE 3-INTERACTING PROTEIN 1"/>
    <property type="match status" value="1"/>
</dbReference>
<evidence type="ECO:0000256" key="5">
    <source>
        <dbReference type="ARBA" id="ARBA00022989"/>
    </source>
</evidence>
<dbReference type="GO" id="GO:0006888">
    <property type="term" value="P:endoplasmic reticulum to Golgi vesicle-mediated transport"/>
    <property type="evidence" value="ECO:0007669"/>
    <property type="project" value="TreeGrafter"/>
</dbReference>
<dbReference type="GO" id="GO:0030134">
    <property type="term" value="C:COPII-coated ER to Golgi transport vesicle"/>
    <property type="evidence" value="ECO:0007669"/>
    <property type="project" value="TreeGrafter"/>
</dbReference>
<sequence>MGFIWTFIMTSLLMTNALAILNEKRFLRQYGLHQIDSSEGGPPSVKNQLAGLLTAVQYTRVLLIPINVIAIGLELLLG</sequence>
<dbReference type="PANTHER" id="PTHR15858:SF0">
    <property type="entry name" value="IMMEDIATE EARLY RESPONSE 3-INTERACTING PROTEIN 1"/>
    <property type="match status" value="1"/>
</dbReference>
<reference evidence="10 11" key="1">
    <citation type="submission" date="2019-03" db="EMBL/GenBank/DDBJ databases">
        <authorList>
            <person name="Gaulin E."/>
            <person name="Dumas B."/>
        </authorList>
    </citation>
    <scope>NUCLEOTIDE SEQUENCE [LARGE SCALE GENOMIC DNA]</scope>
    <source>
        <strain evidence="10">CBS 568.67</strain>
    </source>
</reference>
<feature type="chain" id="PRO_5036116005" evidence="8">
    <location>
        <begin position="20"/>
        <end position="78"/>
    </location>
</feature>
<keyword evidence="2" id="KW-0813">Transport</keyword>
<keyword evidence="8" id="KW-0732">Signal</keyword>
<proteinExistence type="inferred from homology"/>
<feature type="signal peptide" evidence="8">
    <location>
        <begin position="1"/>
        <end position="19"/>
    </location>
</feature>
<evidence type="ECO:0000256" key="4">
    <source>
        <dbReference type="ARBA" id="ARBA00022927"/>
    </source>
</evidence>
<dbReference type="OrthoDB" id="15356at2759"/>
<evidence type="ECO:0000256" key="7">
    <source>
        <dbReference type="ARBA" id="ARBA00024203"/>
    </source>
</evidence>
<dbReference type="GO" id="GO:0000139">
    <property type="term" value="C:Golgi membrane"/>
    <property type="evidence" value="ECO:0007669"/>
    <property type="project" value="TreeGrafter"/>
</dbReference>